<dbReference type="EnsemblPlants" id="OB09G24140.1">
    <property type="protein sequence ID" value="OB09G24140.1"/>
    <property type="gene ID" value="OB09G24140"/>
</dbReference>
<sequence length="147" mass="15453">MPKPKIVYSPPPPPPPPRRRWPRHVDPLPLGGGGGGGRVGLRLHGPPEHVDDLGHGGALLGVLEEAALGELGDLPGGLDGVLAAEPGVHDHAEVAAVGGELADPLQQLLLPGRPVPVQRPPPRQDLVQHHPEAPHVALHRQVPRLYV</sequence>
<feature type="compositionally biased region" description="Pro residues" evidence="1">
    <location>
        <begin position="1"/>
        <end position="16"/>
    </location>
</feature>
<name>J3MZI5_ORYBR</name>
<dbReference type="Proteomes" id="UP000006038">
    <property type="component" value="Chromosome 9"/>
</dbReference>
<evidence type="ECO:0000256" key="1">
    <source>
        <dbReference type="SAM" id="MobiDB-lite"/>
    </source>
</evidence>
<feature type="region of interest" description="Disordered" evidence="1">
    <location>
        <begin position="1"/>
        <end position="49"/>
    </location>
</feature>
<reference evidence="2" key="2">
    <citation type="submission" date="2013-04" db="UniProtKB">
        <authorList>
            <consortium name="EnsemblPlants"/>
        </authorList>
    </citation>
    <scope>IDENTIFICATION</scope>
</reference>
<reference evidence="2" key="1">
    <citation type="journal article" date="2013" name="Nat. Commun.">
        <title>Whole-genome sequencing of Oryza brachyantha reveals mechanisms underlying Oryza genome evolution.</title>
        <authorList>
            <person name="Chen J."/>
            <person name="Huang Q."/>
            <person name="Gao D."/>
            <person name="Wang J."/>
            <person name="Lang Y."/>
            <person name="Liu T."/>
            <person name="Li B."/>
            <person name="Bai Z."/>
            <person name="Luis Goicoechea J."/>
            <person name="Liang C."/>
            <person name="Chen C."/>
            <person name="Zhang W."/>
            <person name="Sun S."/>
            <person name="Liao Y."/>
            <person name="Zhang X."/>
            <person name="Yang L."/>
            <person name="Song C."/>
            <person name="Wang M."/>
            <person name="Shi J."/>
            <person name="Liu G."/>
            <person name="Liu J."/>
            <person name="Zhou H."/>
            <person name="Zhou W."/>
            <person name="Yu Q."/>
            <person name="An N."/>
            <person name="Chen Y."/>
            <person name="Cai Q."/>
            <person name="Wang B."/>
            <person name="Liu B."/>
            <person name="Min J."/>
            <person name="Huang Y."/>
            <person name="Wu H."/>
            <person name="Li Z."/>
            <person name="Zhang Y."/>
            <person name="Yin Y."/>
            <person name="Song W."/>
            <person name="Jiang J."/>
            <person name="Jackson S.A."/>
            <person name="Wing R.A."/>
            <person name="Wang J."/>
            <person name="Chen M."/>
        </authorList>
    </citation>
    <scope>NUCLEOTIDE SEQUENCE [LARGE SCALE GENOMIC DNA]</scope>
    <source>
        <strain evidence="2">cv. IRGC 101232</strain>
    </source>
</reference>
<accession>J3MZI5</accession>
<evidence type="ECO:0000313" key="2">
    <source>
        <dbReference type="EnsemblPlants" id="OB09G24140.1"/>
    </source>
</evidence>
<protein>
    <submittedName>
        <fullName evidence="2">Uncharacterized protein</fullName>
    </submittedName>
</protein>
<keyword evidence="3" id="KW-1185">Reference proteome</keyword>
<organism evidence="2">
    <name type="scientific">Oryza brachyantha</name>
    <name type="common">malo sina</name>
    <dbReference type="NCBI Taxonomy" id="4533"/>
    <lineage>
        <taxon>Eukaryota</taxon>
        <taxon>Viridiplantae</taxon>
        <taxon>Streptophyta</taxon>
        <taxon>Embryophyta</taxon>
        <taxon>Tracheophyta</taxon>
        <taxon>Spermatophyta</taxon>
        <taxon>Magnoliopsida</taxon>
        <taxon>Liliopsida</taxon>
        <taxon>Poales</taxon>
        <taxon>Poaceae</taxon>
        <taxon>BOP clade</taxon>
        <taxon>Oryzoideae</taxon>
        <taxon>Oryzeae</taxon>
        <taxon>Oryzinae</taxon>
        <taxon>Oryza</taxon>
    </lineage>
</organism>
<dbReference type="HOGENOM" id="CLU_1772881_0_0_1"/>
<dbReference type="OMA" id="HHPEAPH"/>
<dbReference type="AlphaFoldDB" id="J3MZI5"/>
<proteinExistence type="predicted"/>
<dbReference type="Gramene" id="OB09G24140.1">
    <property type="protein sequence ID" value="OB09G24140.1"/>
    <property type="gene ID" value="OB09G24140"/>
</dbReference>
<feature type="compositionally biased region" description="Gly residues" evidence="1">
    <location>
        <begin position="30"/>
        <end position="39"/>
    </location>
</feature>
<evidence type="ECO:0000313" key="3">
    <source>
        <dbReference type="Proteomes" id="UP000006038"/>
    </source>
</evidence>